<organism evidence="2 3">
    <name type="scientific">Olea europaea subsp. europaea</name>
    <dbReference type="NCBI Taxonomy" id="158383"/>
    <lineage>
        <taxon>Eukaryota</taxon>
        <taxon>Viridiplantae</taxon>
        <taxon>Streptophyta</taxon>
        <taxon>Embryophyta</taxon>
        <taxon>Tracheophyta</taxon>
        <taxon>Spermatophyta</taxon>
        <taxon>Magnoliopsida</taxon>
        <taxon>eudicotyledons</taxon>
        <taxon>Gunneridae</taxon>
        <taxon>Pentapetalae</taxon>
        <taxon>asterids</taxon>
        <taxon>lamiids</taxon>
        <taxon>Lamiales</taxon>
        <taxon>Oleaceae</taxon>
        <taxon>Oleeae</taxon>
        <taxon>Olea</taxon>
    </lineage>
</organism>
<proteinExistence type="predicted"/>
<protein>
    <submittedName>
        <fullName evidence="2">Uncharacterized protein</fullName>
    </submittedName>
</protein>
<evidence type="ECO:0000313" key="3">
    <source>
        <dbReference type="Proteomes" id="UP000594638"/>
    </source>
</evidence>
<name>A0A8S0U713_OLEEU</name>
<dbReference type="EMBL" id="CACTIH010007395">
    <property type="protein sequence ID" value="CAA3012322.1"/>
    <property type="molecule type" value="Genomic_DNA"/>
</dbReference>
<keyword evidence="1" id="KW-0175">Coiled coil</keyword>
<sequence length="139" mass="15670">MDVRRLQRANIEFQRKATEAEVEVKGTKVEASSAAKVEELNAEAASLKQQLDGSEVAVAVHEYIAYFHETTKYDGLGLYWREVVYDEVFKRLIELHPQLDLATVKKEFILAKLSISAEEGKASRKLGNEGVKGIKHPRL</sequence>
<gene>
    <name evidence="2" type="ORF">OLEA9_A018850</name>
</gene>
<feature type="coiled-coil region" evidence="1">
    <location>
        <begin position="3"/>
        <end position="57"/>
    </location>
</feature>
<comment type="caution">
    <text evidence="2">The sequence shown here is derived from an EMBL/GenBank/DDBJ whole genome shotgun (WGS) entry which is preliminary data.</text>
</comment>
<keyword evidence="3" id="KW-1185">Reference proteome</keyword>
<dbReference type="Proteomes" id="UP000594638">
    <property type="component" value="Unassembled WGS sequence"/>
</dbReference>
<accession>A0A8S0U713</accession>
<evidence type="ECO:0000256" key="1">
    <source>
        <dbReference type="SAM" id="Coils"/>
    </source>
</evidence>
<dbReference type="AlphaFoldDB" id="A0A8S0U713"/>
<dbReference type="Gramene" id="OE9A018850T1">
    <property type="protein sequence ID" value="OE9A018850C1"/>
    <property type="gene ID" value="OE9A018850"/>
</dbReference>
<reference evidence="2 3" key="1">
    <citation type="submission" date="2019-12" db="EMBL/GenBank/DDBJ databases">
        <authorList>
            <person name="Alioto T."/>
            <person name="Alioto T."/>
            <person name="Gomez Garrido J."/>
        </authorList>
    </citation>
    <scope>NUCLEOTIDE SEQUENCE [LARGE SCALE GENOMIC DNA]</scope>
</reference>
<evidence type="ECO:0000313" key="2">
    <source>
        <dbReference type="EMBL" id="CAA3012322.1"/>
    </source>
</evidence>